<feature type="transmembrane region" description="Helical" evidence="1">
    <location>
        <begin position="112"/>
        <end position="134"/>
    </location>
</feature>
<dbReference type="EMBL" id="BAAACZ010000005">
    <property type="protein sequence ID" value="GAA0453913.1"/>
    <property type="molecule type" value="Genomic_DNA"/>
</dbReference>
<evidence type="ECO:0000313" key="2">
    <source>
        <dbReference type="EMBL" id="GAA0453913.1"/>
    </source>
</evidence>
<proteinExistence type="predicted"/>
<comment type="caution">
    <text evidence="2">The sequence shown here is derived from an EMBL/GenBank/DDBJ whole genome shotgun (WGS) entry which is preliminary data.</text>
</comment>
<gene>
    <name evidence="2" type="ORF">GCM10008935_05890</name>
</gene>
<dbReference type="Proteomes" id="UP001500740">
    <property type="component" value="Unassembled WGS sequence"/>
</dbReference>
<keyword evidence="3" id="KW-1185">Reference proteome</keyword>
<dbReference type="PIRSF" id="PIRSF009160">
    <property type="entry name" value="UCP009160"/>
    <property type="match status" value="1"/>
</dbReference>
<evidence type="ECO:0000256" key="1">
    <source>
        <dbReference type="SAM" id="Phobius"/>
    </source>
</evidence>
<feature type="transmembrane region" description="Helical" evidence="1">
    <location>
        <begin position="34"/>
        <end position="52"/>
    </location>
</feature>
<keyword evidence="1" id="KW-0812">Transmembrane</keyword>
<organism evidence="2 3">
    <name type="scientific">Alkalibacillus silvisoli</name>
    <dbReference type="NCBI Taxonomy" id="392823"/>
    <lineage>
        <taxon>Bacteria</taxon>
        <taxon>Bacillati</taxon>
        <taxon>Bacillota</taxon>
        <taxon>Bacilli</taxon>
        <taxon>Bacillales</taxon>
        <taxon>Bacillaceae</taxon>
        <taxon>Alkalibacillus</taxon>
    </lineage>
</organism>
<dbReference type="PANTHER" id="PTHR41282">
    <property type="entry name" value="CONSERVED TRANSMEMBRANE PROTEIN-RELATED"/>
    <property type="match status" value="1"/>
</dbReference>
<feature type="transmembrane region" description="Helical" evidence="1">
    <location>
        <begin position="179"/>
        <end position="198"/>
    </location>
</feature>
<sequence>MRAGNPALQNKTFSHNQARFSDEIMTINGTVRRTLILALLLLITATYSWHQYQQDSEALGGFIAIAAISSLGVAILTAFVPRFAPVTAPIYVLLKGLSIGFISAYYETMFEGIVFQAALLTIATLIAMLIVYRLGIIRVTSKFRLGVLSATGAIFIAYMISFFGRFFGFQIPHLHEATLLGIVISVVIVIVAALNLVIDFDFIERKANKQAAKYMEWYAAFGLMVTIIWLYLEIVRLLAKIKARK</sequence>
<dbReference type="PANTHER" id="PTHR41282:SF1">
    <property type="entry name" value="CONSERVED TRANSMEMBRANE PROTEIN-RELATED"/>
    <property type="match status" value="1"/>
</dbReference>
<name>A0ABN0ZNN9_9BACI</name>
<feature type="transmembrane region" description="Helical" evidence="1">
    <location>
        <begin position="146"/>
        <end position="167"/>
    </location>
</feature>
<protein>
    <submittedName>
        <fullName evidence="2">Bax inhibitor-1/YccA family protein</fullName>
    </submittedName>
</protein>
<dbReference type="InterPro" id="IPR010539">
    <property type="entry name" value="BaxI_1-like"/>
</dbReference>
<keyword evidence="1" id="KW-0472">Membrane</keyword>
<feature type="transmembrane region" description="Helical" evidence="1">
    <location>
        <begin position="58"/>
        <end position="79"/>
    </location>
</feature>
<dbReference type="Pfam" id="PF12811">
    <property type="entry name" value="BaxI_1"/>
    <property type="match status" value="1"/>
</dbReference>
<keyword evidence="1" id="KW-1133">Transmembrane helix</keyword>
<accession>A0ABN0ZNN9</accession>
<feature type="transmembrane region" description="Helical" evidence="1">
    <location>
        <begin position="86"/>
        <end position="106"/>
    </location>
</feature>
<evidence type="ECO:0000313" key="3">
    <source>
        <dbReference type="Proteomes" id="UP001500740"/>
    </source>
</evidence>
<reference evidence="2 3" key="1">
    <citation type="journal article" date="2019" name="Int. J. Syst. Evol. Microbiol.">
        <title>The Global Catalogue of Microorganisms (GCM) 10K type strain sequencing project: providing services to taxonomists for standard genome sequencing and annotation.</title>
        <authorList>
            <consortium name="The Broad Institute Genomics Platform"/>
            <consortium name="The Broad Institute Genome Sequencing Center for Infectious Disease"/>
            <person name="Wu L."/>
            <person name="Ma J."/>
        </authorList>
    </citation>
    <scope>NUCLEOTIDE SEQUENCE [LARGE SCALE GENOMIC DNA]</scope>
    <source>
        <strain evidence="2 3">JCM 14193</strain>
    </source>
</reference>
<dbReference type="RefSeq" id="WP_343781678.1">
    <property type="nucleotide sequence ID" value="NZ_BAAACZ010000005.1"/>
</dbReference>
<feature type="transmembrane region" description="Helical" evidence="1">
    <location>
        <begin position="218"/>
        <end position="239"/>
    </location>
</feature>